<dbReference type="RefSeq" id="WP_139604358.1">
    <property type="nucleotide sequence ID" value="NZ_VDCQ01000033.1"/>
</dbReference>
<evidence type="ECO:0000256" key="10">
    <source>
        <dbReference type="ARBA" id="ARBA00022989"/>
    </source>
</evidence>
<evidence type="ECO:0000313" key="16">
    <source>
        <dbReference type="Proteomes" id="UP000307943"/>
    </source>
</evidence>
<comment type="similarity">
    <text evidence="3">Belongs to the peptidase M50B family.</text>
</comment>
<evidence type="ECO:0000256" key="13">
    <source>
        <dbReference type="SAM" id="Phobius"/>
    </source>
</evidence>
<dbReference type="InterPro" id="IPR008915">
    <property type="entry name" value="Peptidase_M50"/>
</dbReference>
<keyword evidence="4" id="KW-1003">Cell membrane</keyword>
<keyword evidence="6 13" id="KW-0812">Transmembrane</keyword>
<keyword evidence="10 13" id="KW-1133">Transmembrane helix</keyword>
<comment type="cofactor">
    <cofactor evidence="1">
        <name>Zn(2+)</name>
        <dbReference type="ChEBI" id="CHEBI:29105"/>
    </cofactor>
</comment>
<evidence type="ECO:0000256" key="3">
    <source>
        <dbReference type="ARBA" id="ARBA00007931"/>
    </source>
</evidence>
<dbReference type="InterPro" id="IPR044537">
    <property type="entry name" value="Rip2-like"/>
</dbReference>
<evidence type="ECO:0000256" key="7">
    <source>
        <dbReference type="ARBA" id="ARBA00022723"/>
    </source>
</evidence>
<evidence type="ECO:0000256" key="8">
    <source>
        <dbReference type="ARBA" id="ARBA00022801"/>
    </source>
</evidence>
<keyword evidence="11" id="KW-0482">Metalloprotease</keyword>
<keyword evidence="16" id="KW-1185">Reference proteome</keyword>
<feature type="transmembrane region" description="Helical" evidence="13">
    <location>
        <begin position="57"/>
        <end position="75"/>
    </location>
</feature>
<evidence type="ECO:0000256" key="11">
    <source>
        <dbReference type="ARBA" id="ARBA00023049"/>
    </source>
</evidence>
<keyword evidence="8" id="KW-0378">Hydrolase</keyword>
<organism evidence="15 16">
    <name type="scientific">Paenibacillus hemerocallicola</name>
    <dbReference type="NCBI Taxonomy" id="1172614"/>
    <lineage>
        <taxon>Bacteria</taxon>
        <taxon>Bacillati</taxon>
        <taxon>Bacillota</taxon>
        <taxon>Bacilli</taxon>
        <taxon>Bacillales</taxon>
        <taxon>Paenibacillaceae</taxon>
        <taxon>Paenibacillus</taxon>
    </lineage>
</organism>
<evidence type="ECO:0000256" key="1">
    <source>
        <dbReference type="ARBA" id="ARBA00001947"/>
    </source>
</evidence>
<keyword evidence="7" id="KW-0479">Metal-binding</keyword>
<feature type="domain" description="Peptidase M50" evidence="14">
    <location>
        <begin position="18"/>
        <end position="193"/>
    </location>
</feature>
<dbReference type="Proteomes" id="UP000307943">
    <property type="component" value="Unassembled WGS sequence"/>
</dbReference>
<accession>A0A5C4T4Z7</accession>
<dbReference type="InterPro" id="IPR052348">
    <property type="entry name" value="Metallopeptidase_M50B"/>
</dbReference>
<evidence type="ECO:0000259" key="14">
    <source>
        <dbReference type="Pfam" id="PF02163"/>
    </source>
</evidence>
<evidence type="ECO:0000256" key="12">
    <source>
        <dbReference type="ARBA" id="ARBA00023136"/>
    </source>
</evidence>
<evidence type="ECO:0000256" key="6">
    <source>
        <dbReference type="ARBA" id="ARBA00022692"/>
    </source>
</evidence>
<reference evidence="15 16" key="1">
    <citation type="submission" date="2019-05" db="EMBL/GenBank/DDBJ databases">
        <title>We sequenced the genome of Paenibacillus hemerocallicola KCTC 33185 for further insight into its adaptation and study the phylogeny of Paenibacillus.</title>
        <authorList>
            <person name="Narsing Rao M.P."/>
        </authorList>
    </citation>
    <scope>NUCLEOTIDE SEQUENCE [LARGE SCALE GENOMIC DNA]</scope>
    <source>
        <strain evidence="15 16">KCTC 33185</strain>
    </source>
</reference>
<name>A0A5C4T4Z7_9BACL</name>
<dbReference type="PANTHER" id="PTHR35864">
    <property type="entry name" value="ZINC METALLOPROTEASE MJ0611-RELATED"/>
    <property type="match status" value="1"/>
</dbReference>
<sequence length="224" mass="24867">MDGLNSFLRYPLEELPFIFIVLVLAFTVHEFAHAYAAYKFGDPTAKQLGRVTLNPRVHLDVLGTILIFIAGFGWAKPVPVNRGRFKYPRLMGIIVSAVGPLSNLLLAFIGVLIVHIIMAAGLLDGASKGVADAIALFLTRLVELNLVLFIFNLIPLPPLDGYRIIEDLAPTHIRLKMAKNEQWGIFIFLMLIFIPPLSRVTIQPLFAIGNDILSGMSRFISIFI</sequence>
<protein>
    <submittedName>
        <fullName evidence="15">Site-2 protease family protein</fullName>
    </submittedName>
</protein>
<evidence type="ECO:0000256" key="9">
    <source>
        <dbReference type="ARBA" id="ARBA00022833"/>
    </source>
</evidence>
<keyword evidence="9" id="KW-0862">Zinc</keyword>
<proteinExistence type="inferred from homology"/>
<feature type="transmembrane region" description="Helical" evidence="13">
    <location>
        <begin position="15"/>
        <end position="36"/>
    </location>
</feature>
<evidence type="ECO:0000313" key="15">
    <source>
        <dbReference type="EMBL" id="TNJ64108.1"/>
    </source>
</evidence>
<comment type="caution">
    <text evidence="15">The sequence shown here is derived from an EMBL/GenBank/DDBJ whole genome shotgun (WGS) entry which is preliminary data.</text>
</comment>
<evidence type="ECO:0000256" key="5">
    <source>
        <dbReference type="ARBA" id="ARBA00022670"/>
    </source>
</evidence>
<comment type="subcellular location">
    <subcellularLocation>
        <location evidence="2">Cell membrane</location>
        <topology evidence="2">Multi-pass membrane protein</topology>
    </subcellularLocation>
</comment>
<dbReference type="GO" id="GO:0006508">
    <property type="term" value="P:proteolysis"/>
    <property type="evidence" value="ECO:0007669"/>
    <property type="project" value="UniProtKB-KW"/>
</dbReference>
<dbReference type="OrthoDB" id="9800627at2"/>
<keyword evidence="12 13" id="KW-0472">Membrane</keyword>
<dbReference type="PANTHER" id="PTHR35864:SF1">
    <property type="entry name" value="ZINC METALLOPROTEASE YWHC-RELATED"/>
    <property type="match status" value="1"/>
</dbReference>
<evidence type="ECO:0000256" key="4">
    <source>
        <dbReference type="ARBA" id="ARBA00022475"/>
    </source>
</evidence>
<feature type="transmembrane region" description="Helical" evidence="13">
    <location>
        <begin position="90"/>
        <end position="123"/>
    </location>
</feature>
<dbReference type="Pfam" id="PF02163">
    <property type="entry name" value="Peptidase_M50"/>
    <property type="match status" value="1"/>
</dbReference>
<evidence type="ECO:0000256" key="2">
    <source>
        <dbReference type="ARBA" id="ARBA00004651"/>
    </source>
</evidence>
<dbReference type="EMBL" id="VDCQ01000033">
    <property type="protein sequence ID" value="TNJ64108.1"/>
    <property type="molecule type" value="Genomic_DNA"/>
</dbReference>
<gene>
    <name evidence="15" type="ORF">FE784_21820</name>
</gene>
<dbReference type="GO" id="GO:0046872">
    <property type="term" value="F:metal ion binding"/>
    <property type="evidence" value="ECO:0007669"/>
    <property type="project" value="UniProtKB-KW"/>
</dbReference>
<dbReference type="AlphaFoldDB" id="A0A5C4T4Z7"/>
<keyword evidence="5 15" id="KW-0645">Protease</keyword>
<feature type="transmembrane region" description="Helical" evidence="13">
    <location>
        <begin position="183"/>
        <end position="208"/>
    </location>
</feature>
<dbReference type="GO" id="GO:0008237">
    <property type="term" value="F:metallopeptidase activity"/>
    <property type="evidence" value="ECO:0007669"/>
    <property type="project" value="UniProtKB-KW"/>
</dbReference>
<dbReference type="CDD" id="cd06158">
    <property type="entry name" value="S2P-M50_like_1"/>
    <property type="match status" value="1"/>
</dbReference>
<dbReference type="GO" id="GO:0005886">
    <property type="term" value="C:plasma membrane"/>
    <property type="evidence" value="ECO:0007669"/>
    <property type="project" value="UniProtKB-SubCell"/>
</dbReference>